<proteinExistence type="predicted"/>
<dbReference type="HOGENOM" id="CLU_3313423_0_0_5"/>
<name>X5H551_9RICK</name>
<dbReference type="Proteomes" id="UP000023755">
    <property type="component" value="Chromosome"/>
</dbReference>
<keyword evidence="1" id="KW-0472">Membrane</keyword>
<evidence type="ECO:0000313" key="3">
    <source>
        <dbReference type="Proteomes" id="UP000023755"/>
    </source>
</evidence>
<dbReference type="EMBL" id="CP007481">
    <property type="protein sequence ID" value="AHX11818.1"/>
    <property type="molecule type" value="Genomic_DNA"/>
</dbReference>
<dbReference type="AlphaFoldDB" id="X5H551"/>
<evidence type="ECO:0000313" key="2">
    <source>
        <dbReference type="EMBL" id="AHX11818.1"/>
    </source>
</evidence>
<evidence type="ECO:0000256" key="1">
    <source>
        <dbReference type="SAM" id="Phobius"/>
    </source>
</evidence>
<organism evidence="2 3">
    <name type="scientific">Neorickettsia helminthoeca str. Oregon</name>
    <dbReference type="NCBI Taxonomy" id="1286528"/>
    <lineage>
        <taxon>Bacteria</taxon>
        <taxon>Pseudomonadati</taxon>
        <taxon>Pseudomonadota</taxon>
        <taxon>Alphaproteobacteria</taxon>
        <taxon>Rickettsiales</taxon>
        <taxon>Anaplasmataceae</taxon>
        <taxon>Neorickettsia</taxon>
    </lineage>
</organism>
<dbReference type="KEGG" id="nhm:NHE_0899"/>
<reference evidence="2 3" key="1">
    <citation type="submission" date="2014-03" db="EMBL/GenBank/DDBJ databases">
        <title>Sequencing and Comparison of Genomes and Transcriptome Profiles of Human Ehrlichiosis Agents.</title>
        <authorList>
            <person name="Lin M."/>
            <person name="Daugherty S.C."/>
            <person name="Nagaraj S."/>
            <person name="Cheng Z."/>
            <person name="Xiong Q."/>
            <person name="Lin F.-Y."/>
            <person name="Sengamalay N."/>
            <person name="Ott S."/>
            <person name="Godinez A."/>
            <person name="Tallon L.J."/>
            <person name="Sadzewicz L."/>
            <person name="Fraser C.M."/>
            <person name="Dunning Hotopp J.C."/>
            <person name="Rikihisa Y."/>
        </authorList>
    </citation>
    <scope>NUCLEOTIDE SEQUENCE [LARGE SCALE GENOMIC DNA]</scope>
    <source>
        <strain evidence="2 3">Oregon</strain>
    </source>
</reference>
<sequence>MWTALSGRLSSNFQTSVILFLALGAVLSISGLGLGVEIV</sequence>
<keyword evidence="3" id="KW-1185">Reference proteome</keyword>
<gene>
    <name evidence="2" type="ORF">NHE_0899</name>
</gene>
<feature type="transmembrane region" description="Helical" evidence="1">
    <location>
        <begin position="17"/>
        <end position="36"/>
    </location>
</feature>
<protein>
    <submittedName>
        <fullName evidence="2">Putative membrane protein</fullName>
    </submittedName>
</protein>
<keyword evidence="1" id="KW-0812">Transmembrane</keyword>
<accession>X5H551</accession>
<keyword evidence="1" id="KW-1133">Transmembrane helix</keyword>